<reference evidence="8 9" key="1">
    <citation type="submission" date="2019-10" db="EMBL/GenBank/DDBJ databases">
        <title>A soil myxobacterium in the family Polyangiaceae.</title>
        <authorList>
            <person name="Li Y."/>
            <person name="Wang J."/>
        </authorList>
    </citation>
    <scope>NUCLEOTIDE SEQUENCE [LARGE SCALE GENOMIC DNA]</scope>
    <source>
        <strain evidence="8 9">DSM 14734</strain>
    </source>
</reference>
<dbReference type="SUPFAM" id="SSF52833">
    <property type="entry name" value="Thioredoxin-like"/>
    <property type="match status" value="1"/>
</dbReference>
<evidence type="ECO:0000313" key="8">
    <source>
        <dbReference type="EMBL" id="MRG95880.1"/>
    </source>
</evidence>
<dbReference type="AlphaFoldDB" id="A0A6N7PZG8"/>
<comment type="caution">
    <text evidence="8">The sequence shown here is derived from an EMBL/GenBank/DDBJ whole genome shotgun (WGS) entry which is preliminary data.</text>
</comment>
<keyword evidence="5" id="KW-0676">Redox-active center</keyword>
<dbReference type="OrthoDB" id="9784686at2"/>
<dbReference type="PANTHER" id="PTHR13887:SF14">
    <property type="entry name" value="DISULFIDE BOND FORMATION PROTEIN D"/>
    <property type="match status" value="1"/>
</dbReference>
<organism evidence="8 9">
    <name type="scientific">Polyangium spumosum</name>
    <dbReference type="NCBI Taxonomy" id="889282"/>
    <lineage>
        <taxon>Bacteria</taxon>
        <taxon>Pseudomonadati</taxon>
        <taxon>Myxococcota</taxon>
        <taxon>Polyangia</taxon>
        <taxon>Polyangiales</taxon>
        <taxon>Polyangiaceae</taxon>
        <taxon>Polyangium</taxon>
    </lineage>
</organism>
<protein>
    <submittedName>
        <fullName evidence="8">Thioredoxin domain-containing protein</fullName>
    </submittedName>
</protein>
<dbReference type="EMBL" id="WJIE01000009">
    <property type="protein sequence ID" value="MRG95880.1"/>
    <property type="molecule type" value="Genomic_DNA"/>
</dbReference>
<evidence type="ECO:0000256" key="6">
    <source>
        <dbReference type="SAM" id="SignalP"/>
    </source>
</evidence>
<evidence type="ECO:0000256" key="3">
    <source>
        <dbReference type="ARBA" id="ARBA00023002"/>
    </source>
</evidence>
<evidence type="ECO:0000256" key="2">
    <source>
        <dbReference type="ARBA" id="ARBA00022729"/>
    </source>
</evidence>
<dbReference type="PROSITE" id="PS51257">
    <property type="entry name" value="PROKAR_LIPOPROTEIN"/>
    <property type="match status" value="1"/>
</dbReference>
<keyword evidence="3" id="KW-0560">Oxidoreductase</keyword>
<dbReference type="InterPro" id="IPR036249">
    <property type="entry name" value="Thioredoxin-like_sf"/>
</dbReference>
<keyword evidence="9" id="KW-1185">Reference proteome</keyword>
<evidence type="ECO:0000256" key="4">
    <source>
        <dbReference type="ARBA" id="ARBA00023157"/>
    </source>
</evidence>
<keyword evidence="2 6" id="KW-0732">Signal</keyword>
<proteinExistence type="inferred from homology"/>
<dbReference type="InterPro" id="IPR012336">
    <property type="entry name" value="Thioredoxin-like_fold"/>
</dbReference>
<dbReference type="Gene3D" id="3.40.30.10">
    <property type="entry name" value="Glutaredoxin"/>
    <property type="match status" value="1"/>
</dbReference>
<dbReference type="Pfam" id="PF13462">
    <property type="entry name" value="Thioredoxin_4"/>
    <property type="match status" value="1"/>
</dbReference>
<accession>A0A6N7PZG8</accession>
<feature type="signal peptide" evidence="6">
    <location>
        <begin position="1"/>
        <end position="19"/>
    </location>
</feature>
<feature type="chain" id="PRO_5026815030" evidence="6">
    <location>
        <begin position="20"/>
        <end position="293"/>
    </location>
</feature>
<dbReference type="GO" id="GO:0016491">
    <property type="term" value="F:oxidoreductase activity"/>
    <property type="evidence" value="ECO:0007669"/>
    <property type="project" value="UniProtKB-KW"/>
</dbReference>
<keyword evidence="4" id="KW-1015">Disulfide bond</keyword>
<name>A0A6N7PZG8_9BACT</name>
<evidence type="ECO:0000259" key="7">
    <source>
        <dbReference type="PROSITE" id="PS51352"/>
    </source>
</evidence>
<dbReference type="RefSeq" id="WP_153822691.1">
    <property type="nucleotide sequence ID" value="NZ_WJIE01000009.1"/>
</dbReference>
<comment type="similarity">
    <text evidence="1">Belongs to the thioredoxin family. DsbA subfamily.</text>
</comment>
<feature type="domain" description="Thioredoxin" evidence="7">
    <location>
        <begin position="109"/>
        <end position="286"/>
    </location>
</feature>
<evidence type="ECO:0000256" key="1">
    <source>
        <dbReference type="ARBA" id="ARBA00005791"/>
    </source>
</evidence>
<dbReference type="InterPro" id="IPR013766">
    <property type="entry name" value="Thioredoxin_domain"/>
</dbReference>
<dbReference type="PANTHER" id="PTHR13887">
    <property type="entry name" value="GLUTATHIONE S-TRANSFERASE KAPPA"/>
    <property type="match status" value="1"/>
</dbReference>
<sequence length="293" mass="32031">MNLRTIFPLLLPATLFASACGGGQQAGSAVVDTGASRPVDVSDLVPRERETYERLLDTVYTPCADQAVTLAECLDEKRPCSACAPAARFLAERVKAGLARADAEKAYEIRFGGKVHAVDVAGSPTKGPENAPVTITVWSDFECPACRRIVPMIERVAAAHEDDVRLVHKFYPLPRHTHAELAARAAWAAHRQGRYWEMERELFENQDKLGEATIGEIAEELGLDMGKLRADMQSEAATKAIDRDKAAADDAGLMGTPFLLINGREFDLGLFKPEPDLDAWVSMEIELARGAKR</sequence>
<evidence type="ECO:0000256" key="5">
    <source>
        <dbReference type="ARBA" id="ARBA00023284"/>
    </source>
</evidence>
<dbReference type="PROSITE" id="PS51352">
    <property type="entry name" value="THIOREDOXIN_2"/>
    <property type="match status" value="1"/>
</dbReference>
<gene>
    <name evidence="8" type="ORF">GF068_28755</name>
</gene>
<evidence type="ECO:0000313" key="9">
    <source>
        <dbReference type="Proteomes" id="UP000440224"/>
    </source>
</evidence>
<dbReference type="Proteomes" id="UP000440224">
    <property type="component" value="Unassembled WGS sequence"/>
</dbReference>